<gene>
    <name evidence="1" type="ORF">METZ01_LOCUS87546</name>
</gene>
<accession>A0A381V2U5</accession>
<evidence type="ECO:0000313" key="1">
    <source>
        <dbReference type="EMBL" id="SVA34692.1"/>
    </source>
</evidence>
<protein>
    <submittedName>
        <fullName evidence="1">Uncharacterized protein</fullName>
    </submittedName>
</protein>
<reference evidence="1" key="1">
    <citation type="submission" date="2018-05" db="EMBL/GenBank/DDBJ databases">
        <authorList>
            <person name="Lanie J.A."/>
            <person name="Ng W.-L."/>
            <person name="Kazmierczak K.M."/>
            <person name="Andrzejewski T.M."/>
            <person name="Davidsen T.M."/>
            <person name="Wayne K.J."/>
            <person name="Tettelin H."/>
            <person name="Glass J.I."/>
            <person name="Rusch D."/>
            <person name="Podicherti R."/>
            <person name="Tsui H.-C.T."/>
            <person name="Winkler M.E."/>
        </authorList>
    </citation>
    <scope>NUCLEOTIDE SEQUENCE</scope>
</reference>
<dbReference type="EMBL" id="UINC01007705">
    <property type="protein sequence ID" value="SVA34692.1"/>
    <property type="molecule type" value="Genomic_DNA"/>
</dbReference>
<dbReference type="AlphaFoldDB" id="A0A381V2U5"/>
<proteinExistence type="predicted"/>
<name>A0A381V2U5_9ZZZZ</name>
<organism evidence="1">
    <name type="scientific">marine metagenome</name>
    <dbReference type="NCBI Taxonomy" id="408172"/>
    <lineage>
        <taxon>unclassified sequences</taxon>
        <taxon>metagenomes</taxon>
        <taxon>ecological metagenomes</taxon>
    </lineage>
</organism>
<sequence>MPSIINTSDVFSFSLRGDKYDFNESYDLSFFLDSNSVLSTTLIINEFSGSDTTSIFVNNSLDSTLYWYLVLGNSVYTRTDTMSGNSLSYPEKINAVGTQFNGVVNFQIIKQ</sequence>